<dbReference type="Proteomes" id="UP000014923">
    <property type="component" value="Unassembled WGS sequence"/>
</dbReference>
<evidence type="ECO:0000256" key="1">
    <source>
        <dbReference type="PIRSR" id="PIRSR613078-1"/>
    </source>
</evidence>
<dbReference type="eggNOG" id="COG0406">
    <property type="taxonomic scope" value="Bacteria"/>
</dbReference>
<keyword evidence="3" id="KW-0378">Hydrolase</keyword>
<dbReference type="SUPFAM" id="SSF53254">
    <property type="entry name" value="Phosphoglycerate mutase-like"/>
    <property type="match status" value="1"/>
</dbReference>
<evidence type="ECO:0000313" key="4">
    <source>
        <dbReference type="Proteomes" id="UP000014923"/>
    </source>
</evidence>
<dbReference type="EMBL" id="CAVN010000086">
    <property type="protein sequence ID" value="CDF57279.1"/>
    <property type="molecule type" value="Genomic_DNA"/>
</dbReference>
<dbReference type="OrthoDB" id="7925971at2"/>
<evidence type="ECO:0000313" key="3">
    <source>
        <dbReference type="EMBL" id="CDF57279.1"/>
    </source>
</evidence>
<dbReference type="RefSeq" id="WP_018660284.1">
    <property type="nucleotide sequence ID" value="NZ_HF952018.1"/>
</dbReference>
<feature type="active site" description="Proton donor/acceptor" evidence="1">
    <location>
        <position position="76"/>
    </location>
</feature>
<organism evidence="3 4">
    <name type="scientific">Thermobrachium celere DSM 8682</name>
    <dbReference type="NCBI Taxonomy" id="941824"/>
    <lineage>
        <taxon>Bacteria</taxon>
        <taxon>Bacillati</taxon>
        <taxon>Bacillota</taxon>
        <taxon>Clostridia</taxon>
        <taxon>Eubacteriales</taxon>
        <taxon>Clostridiaceae</taxon>
        <taxon>Thermobrachium</taxon>
    </lineage>
</organism>
<proteinExistence type="predicted"/>
<dbReference type="GO" id="GO:0043755">
    <property type="term" value="F:alpha-ribazole phosphatase activity"/>
    <property type="evidence" value="ECO:0007669"/>
    <property type="project" value="UniProtKB-EC"/>
</dbReference>
<feature type="binding site" evidence="2">
    <location>
        <begin position="8"/>
        <end position="15"/>
    </location>
    <ligand>
        <name>substrate</name>
    </ligand>
</feature>
<dbReference type="InterPro" id="IPR013078">
    <property type="entry name" value="His_Pase_superF_clade-1"/>
</dbReference>
<dbReference type="AlphaFoldDB" id="R7RMK3"/>
<dbReference type="PANTHER" id="PTHR48100">
    <property type="entry name" value="BROAD-SPECIFICITY PHOSPHATASE YOR283W-RELATED"/>
    <property type="match status" value="1"/>
</dbReference>
<dbReference type="Gene3D" id="3.40.50.1240">
    <property type="entry name" value="Phosphoglycerate mutase-like"/>
    <property type="match status" value="1"/>
</dbReference>
<feature type="active site" description="Tele-phosphohistidine intermediate" evidence="1">
    <location>
        <position position="9"/>
    </location>
</feature>
<dbReference type="CDD" id="cd07067">
    <property type="entry name" value="HP_PGM_like"/>
    <property type="match status" value="1"/>
</dbReference>
<dbReference type="HOGENOM" id="CLU_033323_8_4_9"/>
<dbReference type="EC" id="3.1.3.73" evidence="3"/>
<comment type="caution">
    <text evidence="3">The sequence shown here is derived from an EMBL/GenBank/DDBJ whole genome shotgun (WGS) entry which is preliminary data.</text>
</comment>
<protein>
    <submittedName>
        <fullName evidence="3">Alpha-ribazole-5'-phosphate phosphatase</fullName>
        <ecNumber evidence="3">3.1.3.73</ecNumber>
    </submittedName>
</protein>
<dbReference type="Pfam" id="PF00300">
    <property type="entry name" value="His_Phos_1"/>
    <property type="match status" value="1"/>
</dbReference>
<evidence type="ECO:0000256" key="2">
    <source>
        <dbReference type="PIRSR" id="PIRSR613078-2"/>
    </source>
</evidence>
<sequence>MLNLYLLRHGSVEGNELKKYIGRKDEELSELGHKQAEEISKKNNVKFKRIISSPLKRCRQTAAYFGDFEVDERLFELNFGIFEDKDYTQIQREFKDEYDVWCRDYKNYKIPQGESLMELFRRVEEFLQDIKKEEGDILVVTSGGVIRCILSLVFDSYDYFYKFQVENCSMSIITTYDGCYWYIKRLNGGV</sequence>
<gene>
    <name evidence="3" type="ORF">TCEL_01193</name>
</gene>
<accession>R7RMK3</accession>
<feature type="binding site" evidence="2">
    <location>
        <position position="57"/>
    </location>
    <ligand>
        <name>substrate</name>
    </ligand>
</feature>
<keyword evidence="4" id="KW-1185">Reference proteome</keyword>
<dbReference type="PANTHER" id="PTHR48100:SF10">
    <property type="entry name" value="2-CARBOXY-D-ARABINITOL-1-PHOSPHATASE-RELATED"/>
    <property type="match status" value="1"/>
</dbReference>
<dbReference type="InterPro" id="IPR050275">
    <property type="entry name" value="PGM_Phosphatase"/>
</dbReference>
<reference evidence="3" key="1">
    <citation type="submission" date="2013-03" db="EMBL/GenBank/DDBJ databases">
        <title>Draft genome sequence of the hydrogen-ethanol-producing anaerobic alkalithermophilic Caloramator celere.</title>
        <authorList>
            <person name="Ciranna A."/>
            <person name="Larjo A."/>
            <person name="Kivisto A."/>
            <person name="Santala V."/>
            <person name="Roos C."/>
            <person name="Karp M."/>
        </authorList>
    </citation>
    <scope>NUCLEOTIDE SEQUENCE [LARGE SCALE GENOMIC DNA]</scope>
    <source>
        <strain evidence="3">DSM 8682</strain>
    </source>
</reference>
<dbReference type="SMART" id="SM00855">
    <property type="entry name" value="PGAM"/>
    <property type="match status" value="1"/>
</dbReference>
<dbReference type="InterPro" id="IPR029033">
    <property type="entry name" value="His_PPase_superfam"/>
</dbReference>
<name>R7RMK3_9CLOT</name>